<evidence type="ECO:0000313" key="2">
    <source>
        <dbReference type="EMBL" id="OLA36948.1"/>
    </source>
</evidence>
<evidence type="ECO:0000313" key="3">
    <source>
        <dbReference type="Proteomes" id="UP000186777"/>
    </source>
</evidence>
<name>A0A1Q6R3I8_9FIRM</name>
<protein>
    <recommendedName>
        <fullName evidence="1">WCX domain-containing protein</fullName>
    </recommendedName>
</protein>
<sequence>MSTVFSEVYGTYYNVVAKVLTQALEGKLSAASMQQLVCEGAYGDSVLQLLPALADGTWKLLTPELGTPLKNKPTMPLTALQKRWLKTLLLDEKISLFFSDEEIARQQAALQFVEPLYRPEQFVFFDRFVDGDAYTNPKYRANFREILHAVREKRYLNASYRSNKGTIIVWTDLVPVSLEYSAKDDKFRLQAIAERKQVTLNLGRIISVEAGDIVEHVKILKKGELAKQTLVLEIEDERSTMVRALMHFSDLAKETEKLDESHYLLTVQYDKGDETEMLFRVLSFGPTVKVREPVAFKELIRKKLREQRQCSAEF</sequence>
<accession>A0A1Q6R3I8</accession>
<gene>
    <name evidence="2" type="ORF">BHW43_08075</name>
</gene>
<dbReference type="EMBL" id="MNTG01000036">
    <property type="protein sequence ID" value="OLA36948.1"/>
    <property type="molecule type" value="Genomic_DNA"/>
</dbReference>
<feature type="domain" description="WCX" evidence="1">
    <location>
        <begin position="228"/>
        <end position="306"/>
    </location>
</feature>
<dbReference type="PROSITE" id="PS52050">
    <property type="entry name" value="WYL"/>
    <property type="match status" value="1"/>
</dbReference>
<dbReference type="STRING" id="626940.BHW43_08075"/>
<reference evidence="2 3" key="1">
    <citation type="journal article" date="2016" name="Nat. Biotechnol.">
        <title>Measurement of bacterial replication rates in microbial communities.</title>
        <authorList>
            <person name="Brown C.T."/>
            <person name="Olm M.R."/>
            <person name="Thomas B.C."/>
            <person name="Banfield J.F."/>
        </authorList>
    </citation>
    <scope>NUCLEOTIDE SEQUENCE [LARGE SCALE GENOMIC DNA]</scope>
    <source>
        <strain evidence="2">46_33</strain>
    </source>
</reference>
<evidence type="ECO:0000259" key="1">
    <source>
        <dbReference type="Pfam" id="PF25583"/>
    </source>
</evidence>
<dbReference type="InterPro" id="IPR057727">
    <property type="entry name" value="WCX_dom"/>
</dbReference>
<comment type="caution">
    <text evidence="2">The sequence shown here is derived from an EMBL/GenBank/DDBJ whole genome shotgun (WGS) entry which is preliminary data.</text>
</comment>
<dbReference type="Pfam" id="PF25583">
    <property type="entry name" value="WCX"/>
    <property type="match status" value="1"/>
</dbReference>
<organism evidence="2 3">
    <name type="scientific">Phascolarctobacterium succinatutens</name>
    <dbReference type="NCBI Taxonomy" id="626940"/>
    <lineage>
        <taxon>Bacteria</taxon>
        <taxon>Bacillati</taxon>
        <taxon>Bacillota</taxon>
        <taxon>Negativicutes</taxon>
        <taxon>Acidaminococcales</taxon>
        <taxon>Acidaminococcaceae</taxon>
        <taxon>Phascolarctobacterium</taxon>
    </lineage>
</organism>
<dbReference type="AlphaFoldDB" id="A0A1Q6R3I8"/>
<proteinExistence type="predicted"/>
<dbReference type="Proteomes" id="UP000186777">
    <property type="component" value="Unassembled WGS sequence"/>
</dbReference>
<dbReference type="RefSeq" id="WP_303680158.1">
    <property type="nucleotide sequence ID" value="NZ_MNTG01000036.1"/>
</dbReference>